<evidence type="ECO:0000313" key="2">
    <source>
        <dbReference type="RefSeq" id="XP_010518565.1"/>
    </source>
</evidence>
<accession>A0ABM0ZP97</accession>
<dbReference type="PANTHER" id="PTHR47150:SF5">
    <property type="entry name" value="OS07G0546750 PROTEIN"/>
    <property type="match status" value="1"/>
</dbReference>
<name>A0ABM0ZP97_CAMSA</name>
<proteinExistence type="predicted"/>
<sequence>MPLFLRIVDRLTAEDPYFRQRKDATGRLGLSPIQKCTAAIRLLAYGGGCDTVDEDVRLGETTARLCLQHFVTGVINFFGDEYLRRPIPEDLQRLLYVAEERGFPGMVGSIDCTFNDLNVLDRSLVFDKILYGQAPQVTYYVNGREYNLTYYLTDGIYPNWATFIQSIPLPQSPKASLFVERQEGVRKDVERAFGVLQARFTVIKNPYLLWDKDKVGLIMRACIILHNMIVENERDEYTQANVSDFPQGDDVDLSYSIDMASNISNVLHGQIIIRDREVHDQLKHDLVEHLWTKFGD</sequence>
<organism evidence="1 2">
    <name type="scientific">Camelina sativa</name>
    <name type="common">False flax</name>
    <name type="synonym">Myagrum sativum</name>
    <dbReference type="NCBI Taxonomy" id="90675"/>
    <lineage>
        <taxon>Eukaryota</taxon>
        <taxon>Viridiplantae</taxon>
        <taxon>Streptophyta</taxon>
        <taxon>Embryophyta</taxon>
        <taxon>Tracheophyta</taxon>
        <taxon>Spermatophyta</taxon>
        <taxon>Magnoliopsida</taxon>
        <taxon>eudicotyledons</taxon>
        <taxon>Gunneridae</taxon>
        <taxon>Pentapetalae</taxon>
        <taxon>rosids</taxon>
        <taxon>malvids</taxon>
        <taxon>Brassicales</taxon>
        <taxon>Brassicaceae</taxon>
        <taxon>Camelineae</taxon>
        <taxon>Camelina</taxon>
    </lineage>
</organism>
<dbReference type="Proteomes" id="UP000694864">
    <property type="component" value="Chromosome 6"/>
</dbReference>
<dbReference type="InterPro" id="IPR006912">
    <property type="entry name" value="Harbinger_derived_prot"/>
</dbReference>
<reference evidence="1" key="1">
    <citation type="journal article" date="2014" name="Nat. Commun.">
        <title>The emerging biofuel crop Camelina sativa retains a highly undifferentiated hexaploid genome structure.</title>
        <authorList>
            <person name="Kagale S."/>
            <person name="Koh C."/>
            <person name="Nixon J."/>
            <person name="Bollina V."/>
            <person name="Clarke W.E."/>
            <person name="Tuteja R."/>
            <person name="Spillane C."/>
            <person name="Robinson S.J."/>
            <person name="Links M.G."/>
            <person name="Clarke C."/>
            <person name="Higgins E.E."/>
            <person name="Huebert T."/>
            <person name="Sharpe A.G."/>
            <person name="Parkin I.A."/>
        </authorList>
    </citation>
    <scope>NUCLEOTIDE SEQUENCE [LARGE SCALE GENOMIC DNA]</scope>
    <source>
        <strain evidence="1">cv. DH55</strain>
    </source>
</reference>
<keyword evidence="1" id="KW-1185">Reference proteome</keyword>
<reference evidence="2" key="2">
    <citation type="submission" date="2025-08" db="UniProtKB">
        <authorList>
            <consortium name="RefSeq"/>
        </authorList>
    </citation>
    <scope>IDENTIFICATION</scope>
    <source>
        <tissue evidence="2">Leaf</tissue>
    </source>
</reference>
<dbReference type="Pfam" id="PF04827">
    <property type="entry name" value="Plant_tran"/>
    <property type="match status" value="1"/>
</dbReference>
<gene>
    <name evidence="2" type="primary">LOC104793841</name>
</gene>
<protein>
    <submittedName>
        <fullName evidence="2">Uncharacterized protein LOC104793841</fullName>
    </submittedName>
</protein>
<evidence type="ECO:0000313" key="1">
    <source>
        <dbReference type="Proteomes" id="UP000694864"/>
    </source>
</evidence>
<dbReference type="GeneID" id="104793841"/>
<dbReference type="RefSeq" id="XP_010518565.1">
    <property type="nucleotide sequence ID" value="XM_010520263.1"/>
</dbReference>
<dbReference type="PANTHER" id="PTHR47150">
    <property type="entry name" value="OS12G0169200 PROTEIN"/>
    <property type="match status" value="1"/>
</dbReference>